<dbReference type="PANTHER" id="PTHR43155:SF2">
    <property type="entry name" value="CYCLIC DI-GMP PHOSPHODIESTERASE PA4108"/>
    <property type="match status" value="1"/>
</dbReference>
<evidence type="ECO:0000313" key="2">
    <source>
        <dbReference type="EMBL" id="MPN63822.1"/>
    </source>
</evidence>
<dbReference type="SUPFAM" id="SSF109604">
    <property type="entry name" value="HD-domain/PDEase-like"/>
    <property type="match status" value="1"/>
</dbReference>
<dbReference type="PANTHER" id="PTHR43155">
    <property type="entry name" value="CYCLIC DI-GMP PHOSPHODIESTERASE PA4108-RELATED"/>
    <property type="match status" value="1"/>
</dbReference>
<evidence type="ECO:0000259" key="1">
    <source>
        <dbReference type="PROSITE" id="PS51832"/>
    </source>
</evidence>
<gene>
    <name evidence="2" type="ORF">SDC9_211588</name>
</gene>
<dbReference type="Gene3D" id="1.10.3210.10">
    <property type="entry name" value="Hypothetical protein af1432"/>
    <property type="match status" value="1"/>
</dbReference>
<sequence length="151" mass="17248">MIKGLVSNEILEGIAYHHEKFDGTGYPQGRKNYRIPLYGRILSVCDVYHALTSNRSYRKSCFPPEVMEYLMSNADTHFDYDILTVFLKNIVAFPVGTFVKLSNNKSGVVIQNHKENNLRPVVRLLNPNNTPGEEIDLFNDYKYMNVTIVAG</sequence>
<dbReference type="InterPro" id="IPR003607">
    <property type="entry name" value="HD/PDEase_dom"/>
</dbReference>
<dbReference type="AlphaFoldDB" id="A0A645JKP7"/>
<organism evidence="2">
    <name type="scientific">bioreactor metagenome</name>
    <dbReference type="NCBI Taxonomy" id="1076179"/>
    <lineage>
        <taxon>unclassified sequences</taxon>
        <taxon>metagenomes</taxon>
        <taxon>ecological metagenomes</taxon>
    </lineage>
</organism>
<name>A0A645JKP7_9ZZZZ</name>
<dbReference type="EMBL" id="VSSQ01143779">
    <property type="protein sequence ID" value="MPN63822.1"/>
    <property type="molecule type" value="Genomic_DNA"/>
</dbReference>
<dbReference type="Pfam" id="PF13487">
    <property type="entry name" value="HD_5"/>
    <property type="match status" value="1"/>
</dbReference>
<comment type="caution">
    <text evidence="2">The sequence shown here is derived from an EMBL/GenBank/DDBJ whole genome shotgun (WGS) entry which is preliminary data.</text>
</comment>
<proteinExistence type="predicted"/>
<accession>A0A645JKP7</accession>
<feature type="domain" description="HD-GYP" evidence="1">
    <location>
        <begin position="1"/>
        <end position="102"/>
    </location>
</feature>
<protein>
    <recommendedName>
        <fullName evidence="1">HD-GYP domain-containing protein</fullName>
    </recommendedName>
</protein>
<dbReference type="PROSITE" id="PS51832">
    <property type="entry name" value="HD_GYP"/>
    <property type="match status" value="1"/>
</dbReference>
<dbReference type="InterPro" id="IPR037522">
    <property type="entry name" value="HD_GYP_dom"/>
</dbReference>
<dbReference type="CDD" id="cd00077">
    <property type="entry name" value="HDc"/>
    <property type="match status" value="1"/>
</dbReference>
<reference evidence="2" key="1">
    <citation type="submission" date="2019-08" db="EMBL/GenBank/DDBJ databases">
        <authorList>
            <person name="Kucharzyk K."/>
            <person name="Murdoch R.W."/>
            <person name="Higgins S."/>
            <person name="Loffler F."/>
        </authorList>
    </citation>
    <scope>NUCLEOTIDE SEQUENCE</scope>
</reference>